<evidence type="ECO:0000259" key="10">
    <source>
        <dbReference type="Pfam" id="PF04290"/>
    </source>
</evidence>
<name>A0A849P999_9BURK</name>
<comment type="similarity">
    <text evidence="8 9">Belongs to the TRAP transporter small permease family.</text>
</comment>
<evidence type="ECO:0000256" key="8">
    <source>
        <dbReference type="ARBA" id="ARBA00038436"/>
    </source>
</evidence>
<feature type="domain" description="Tripartite ATP-independent periplasmic transporters DctQ component" evidence="10">
    <location>
        <begin position="20"/>
        <end position="150"/>
    </location>
</feature>
<feature type="transmembrane region" description="Helical" evidence="9">
    <location>
        <begin position="126"/>
        <end position="147"/>
    </location>
</feature>
<evidence type="ECO:0000256" key="9">
    <source>
        <dbReference type="RuleBase" id="RU369079"/>
    </source>
</evidence>
<accession>A0A849P999</accession>
<keyword evidence="3" id="KW-1003">Cell membrane</keyword>
<dbReference type="InterPro" id="IPR007387">
    <property type="entry name" value="TRAP_DctQ"/>
</dbReference>
<comment type="caution">
    <text evidence="11">The sequence shown here is derived from an EMBL/GenBank/DDBJ whole genome shotgun (WGS) entry which is preliminary data.</text>
</comment>
<evidence type="ECO:0000256" key="5">
    <source>
        <dbReference type="ARBA" id="ARBA00022692"/>
    </source>
</evidence>
<sequence>MKVLNDYLEEILLAVLLSGMTLLIGIQVFMRYFLNDSLTWSEELARYFFIWATYIGVAAGFKHSVHIRVDFLITKLSQNYQRYVNILVYLIVIVFAYIVIVEGYTLVERILKFNQRSSSLGISMAYVYMAPLVGFGLSVIRLLQAIYGEVKAIKRVG</sequence>
<keyword evidence="7 9" id="KW-0472">Membrane</keyword>
<dbReference type="GO" id="GO:0022857">
    <property type="term" value="F:transmembrane transporter activity"/>
    <property type="evidence" value="ECO:0007669"/>
    <property type="project" value="UniProtKB-UniRule"/>
</dbReference>
<dbReference type="AlphaFoldDB" id="A0A849P999"/>
<protein>
    <recommendedName>
        <fullName evidence="9">TRAP transporter small permease protein</fullName>
    </recommendedName>
</protein>
<dbReference type="EMBL" id="JABGBN010000012">
    <property type="protein sequence ID" value="NOL52573.1"/>
    <property type="molecule type" value="Genomic_DNA"/>
</dbReference>
<dbReference type="RefSeq" id="WP_171681261.1">
    <property type="nucleotide sequence ID" value="NZ_JABGBN010000012.1"/>
</dbReference>
<comment type="subcellular location">
    <subcellularLocation>
        <location evidence="1 9">Cell inner membrane</location>
        <topology evidence="1 9">Multi-pass membrane protein</topology>
    </subcellularLocation>
</comment>
<dbReference type="GO" id="GO:0005886">
    <property type="term" value="C:plasma membrane"/>
    <property type="evidence" value="ECO:0007669"/>
    <property type="project" value="UniProtKB-SubCell"/>
</dbReference>
<dbReference type="PANTHER" id="PTHR35011:SF2">
    <property type="entry name" value="2,3-DIKETO-L-GULONATE TRAP TRANSPORTER SMALL PERMEASE PROTEIN YIAM"/>
    <property type="match status" value="1"/>
</dbReference>
<organism evidence="11 12">
    <name type="scientific">Pelistega suis</name>
    <dbReference type="NCBI Taxonomy" id="1631957"/>
    <lineage>
        <taxon>Bacteria</taxon>
        <taxon>Pseudomonadati</taxon>
        <taxon>Pseudomonadota</taxon>
        <taxon>Betaproteobacteria</taxon>
        <taxon>Burkholderiales</taxon>
        <taxon>Alcaligenaceae</taxon>
        <taxon>Pelistega</taxon>
    </lineage>
</organism>
<keyword evidence="5 9" id="KW-0812">Transmembrane</keyword>
<keyword evidence="12" id="KW-1185">Reference proteome</keyword>
<keyword evidence="6 9" id="KW-1133">Transmembrane helix</keyword>
<dbReference type="GO" id="GO:0015740">
    <property type="term" value="P:C4-dicarboxylate transport"/>
    <property type="evidence" value="ECO:0007669"/>
    <property type="project" value="TreeGrafter"/>
</dbReference>
<evidence type="ECO:0000256" key="7">
    <source>
        <dbReference type="ARBA" id="ARBA00023136"/>
    </source>
</evidence>
<reference evidence="11 12" key="1">
    <citation type="submission" date="2020-05" db="EMBL/GenBank/DDBJ databases">
        <authorList>
            <person name="Niu N."/>
        </authorList>
    </citation>
    <scope>NUCLEOTIDE SEQUENCE [LARGE SCALE GENOMIC DNA]</scope>
    <source>
        <strain evidence="11 12">3340-03</strain>
    </source>
</reference>
<dbReference type="PANTHER" id="PTHR35011">
    <property type="entry name" value="2,3-DIKETO-L-GULONATE TRAP TRANSPORTER SMALL PERMEASE PROTEIN YIAM"/>
    <property type="match status" value="1"/>
</dbReference>
<feature type="transmembrane region" description="Helical" evidence="9">
    <location>
        <begin position="86"/>
        <end position="106"/>
    </location>
</feature>
<keyword evidence="4 9" id="KW-0997">Cell inner membrane</keyword>
<feature type="transmembrane region" description="Helical" evidence="9">
    <location>
        <begin position="12"/>
        <end position="34"/>
    </location>
</feature>
<evidence type="ECO:0000256" key="3">
    <source>
        <dbReference type="ARBA" id="ARBA00022475"/>
    </source>
</evidence>
<evidence type="ECO:0000256" key="4">
    <source>
        <dbReference type="ARBA" id="ARBA00022519"/>
    </source>
</evidence>
<evidence type="ECO:0000256" key="2">
    <source>
        <dbReference type="ARBA" id="ARBA00022448"/>
    </source>
</evidence>
<keyword evidence="2 9" id="KW-0813">Transport</keyword>
<dbReference type="Pfam" id="PF04290">
    <property type="entry name" value="DctQ"/>
    <property type="match status" value="1"/>
</dbReference>
<dbReference type="InterPro" id="IPR055348">
    <property type="entry name" value="DctQ"/>
</dbReference>
<evidence type="ECO:0000256" key="1">
    <source>
        <dbReference type="ARBA" id="ARBA00004429"/>
    </source>
</evidence>
<comment type="subunit">
    <text evidence="9">The complex comprises the extracytoplasmic solute receptor protein and the two transmembrane proteins.</text>
</comment>
<proteinExistence type="inferred from homology"/>
<dbReference type="Proteomes" id="UP000537862">
    <property type="component" value="Unassembled WGS sequence"/>
</dbReference>
<comment type="function">
    <text evidence="9">Part of the tripartite ATP-independent periplasmic (TRAP) transport system.</text>
</comment>
<gene>
    <name evidence="11" type="ORF">HKX39_10385</name>
</gene>
<evidence type="ECO:0000313" key="12">
    <source>
        <dbReference type="Proteomes" id="UP000537862"/>
    </source>
</evidence>
<feature type="transmembrane region" description="Helical" evidence="9">
    <location>
        <begin position="46"/>
        <end position="65"/>
    </location>
</feature>
<evidence type="ECO:0000313" key="11">
    <source>
        <dbReference type="EMBL" id="NOL52573.1"/>
    </source>
</evidence>
<evidence type="ECO:0000256" key="6">
    <source>
        <dbReference type="ARBA" id="ARBA00022989"/>
    </source>
</evidence>